<dbReference type="Proteomes" id="UP000694480">
    <property type="component" value="Unassembled WGS sequence"/>
</dbReference>
<protein>
    <recommendedName>
        <fullName evidence="3">GreA/GreB family elongation factor</fullName>
    </recommendedName>
</protein>
<keyword evidence="2" id="KW-1185">Reference proteome</keyword>
<dbReference type="RefSeq" id="WP_194739104.1">
    <property type="nucleotide sequence ID" value="NZ_JADKYY010000005.1"/>
</dbReference>
<comment type="caution">
    <text evidence="1">The sequence shown here is derived from an EMBL/GenBank/DDBJ whole genome shotgun (WGS) entry which is preliminary data.</text>
</comment>
<evidence type="ECO:0008006" key="3">
    <source>
        <dbReference type="Google" id="ProtNLM"/>
    </source>
</evidence>
<evidence type="ECO:0000313" key="1">
    <source>
        <dbReference type="EMBL" id="MBF5027173.1"/>
    </source>
</evidence>
<dbReference type="EMBL" id="JADKYY010000005">
    <property type="protein sequence ID" value="MBF5027173.1"/>
    <property type="molecule type" value="Genomic_DNA"/>
</dbReference>
<dbReference type="AlphaFoldDB" id="A0A931EAA6"/>
<evidence type="ECO:0000313" key="2">
    <source>
        <dbReference type="Proteomes" id="UP000694480"/>
    </source>
</evidence>
<organism evidence="1 2">
    <name type="scientific">Planobacterium oryzisoli</name>
    <dbReference type="NCBI Taxonomy" id="2771435"/>
    <lineage>
        <taxon>Bacteria</taxon>
        <taxon>Pseudomonadati</taxon>
        <taxon>Bacteroidota</taxon>
        <taxon>Flavobacteriia</taxon>
        <taxon>Flavobacteriales</taxon>
        <taxon>Weeksellaceae</taxon>
        <taxon>Chryseobacterium group</taxon>
        <taxon>Chryseobacterium</taxon>
    </lineage>
</organism>
<gene>
    <name evidence="1" type="ORF">IC612_05110</name>
</gene>
<proteinExistence type="predicted"/>
<reference evidence="1" key="1">
    <citation type="submission" date="2020-11" db="EMBL/GenBank/DDBJ databases">
        <title>Genome seq and assembly of Planobacterium sp.</title>
        <authorList>
            <person name="Chhetri G."/>
        </authorList>
    </citation>
    <scope>NUCLEOTIDE SEQUENCE</scope>
    <source>
        <strain evidence="1">GCR5</strain>
    </source>
</reference>
<sequence>MVQYPSGGYDKKALREYVVEMLQGKIKTLSYYLNFTLDATREIKKTSKYDSIREEMQEEIYHLDKQMASLKLMQQNMRRVLSEPTEVVKVGSLVITQNSRFYISISLGEFFFDSLRYYAISPESPMARLMLGKKPGESLVLGKIRQEIREVY</sequence>
<accession>A0A931EAA6</accession>
<name>A0A931EAA6_9FLAO</name>